<dbReference type="GeneID" id="97407022"/>
<name>L7FIF7_STRT8</name>
<dbReference type="RefSeq" id="WP_006374198.1">
    <property type="nucleotide sequence ID" value="NZ_AEJB01000070.1"/>
</dbReference>
<sequence length="405" mass="43336">MPSCPTLPTSRQLAAELGPAASQLSAPERLPSLLEAVRTVPDPRTPHLVTHAWPMLLGLVACAMLCGVCSVRGVIRWARGQGAGVLAALEVPGADPDRLPVATTLTRALARLDALDAAVGTFIQAHTADPPAGIAGEMPVLSLAADGKTVRGARDSDGHQLHLLGVYLTDPGVMLAQREMRHKPHETLHFAPALDLVTDISGMIVTADALHTVAAHARYLHRRGAFGLFPVKENRPALFAQLDALDRDEYTNTAITVHRTEERNSGRHEIRIVRVQPLADGQVAFPHATQALLTERYTTGRGDGKQHAVAELGITTAPVATADAATLARCTRDQWSIEAQHFVRDVTFGEDACRARTGSLPRALATFRSLAISLAHLAGWTNNAAAHDHYRNHPADALRELGLTG</sequence>
<dbReference type="STRING" id="85558.T45_08288"/>
<dbReference type="InterPro" id="IPR002559">
    <property type="entry name" value="Transposase_11"/>
</dbReference>
<accession>L7FIF7</accession>
<dbReference type="Pfam" id="PF13808">
    <property type="entry name" value="DDE_Tnp_1_assoc"/>
    <property type="match status" value="1"/>
</dbReference>
<dbReference type="Pfam" id="PF01609">
    <property type="entry name" value="DDE_Tnp_1"/>
    <property type="match status" value="1"/>
</dbReference>
<dbReference type="GO" id="GO:0006313">
    <property type="term" value="P:DNA transposition"/>
    <property type="evidence" value="ECO:0007669"/>
    <property type="project" value="InterPro"/>
</dbReference>
<evidence type="ECO:0000313" key="3">
    <source>
        <dbReference type="EMBL" id="ELP70495.1"/>
    </source>
</evidence>
<feature type="domain" description="H repeat-associated protein N-terminal" evidence="2">
    <location>
        <begin position="35"/>
        <end position="114"/>
    </location>
</feature>
<protein>
    <submittedName>
        <fullName evidence="3">Transposase, IS4 family</fullName>
    </submittedName>
</protein>
<comment type="caution">
    <text evidence="3">The sequence shown here is derived from an EMBL/GenBank/DDBJ whole genome shotgun (WGS) entry which is preliminary data.</text>
</comment>
<dbReference type="Proteomes" id="UP000010931">
    <property type="component" value="Unassembled WGS sequence"/>
</dbReference>
<dbReference type="PATRIC" id="fig|698760.3.peg.891"/>
<evidence type="ECO:0000313" key="4">
    <source>
        <dbReference type="Proteomes" id="UP000010931"/>
    </source>
</evidence>
<dbReference type="EMBL" id="AEJB01000070">
    <property type="protein sequence ID" value="ELP70495.1"/>
    <property type="molecule type" value="Genomic_DNA"/>
</dbReference>
<dbReference type="GO" id="GO:0003677">
    <property type="term" value="F:DNA binding"/>
    <property type="evidence" value="ECO:0007669"/>
    <property type="project" value="InterPro"/>
</dbReference>
<reference evidence="3 4" key="1">
    <citation type="journal article" date="2011" name="Plasmid">
        <title>Streptomyces turgidiscabies Car8 contains a modular pathogenicity island that shares virulence genes with other actinobacterial plant pathogens.</title>
        <authorList>
            <person name="Huguet-Tapia J.C."/>
            <person name="Badger J.H."/>
            <person name="Loria R."/>
            <person name="Pettis G.S."/>
        </authorList>
    </citation>
    <scope>NUCLEOTIDE SEQUENCE [LARGE SCALE GENOMIC DNA]</scope>
    <source>
        <strain evidence="3 4">Car8</strain>
    </source>
</reference>
<evidence type="ECO:0000259" key="1">
    <source>
        <dbReference type="Pfam" id="PF01609"/>
    </source>
</evidence>
<organism evidence="3 4">
    <name type="scientific">Streptomyces turgidiscabies (strain Car8)</name>
    <dbReference type="NCBI Taxonomy" id="698760"/>
    <lineage>
        <taxon>Bacteria</taxon>
        <taxon>Bacillati</taxon>
        <taxon>Actinomycetota</taxon>
        <taxon>Actinomycetes</taxon>
        <taxon>Kitasatosporales</taxon>
        <taxon>Streptomycetaceae</taxon>
        <taxon>Streptomyces</taxon>
    </lineage>
</organism>
<dbReference type="InterPro" id="IPR032806">
    <property type="entry name" value="YbfD_N"/>
</dbReference>
<dbReference type="NCBIfam" id="NF033564">
    <property type="entry name" value="transpos_ISAs1"/>
    <property type="match status" value="1"/>
</dbReference>
<dbReference type="PANTHER" id="PTHR30298:SF0">
    <property type="entry name" value="PROTEIN YBFL-RELATED"/>
    <property type="match status" value="1"/>
</dbReference>
<dbReference type="PANTHER" id="PTHR30298">
    <property type="entry name" value="H REPEAT-ASSOCIATED PREDICTED TRANSPOSASE"/>
    <property type="match status" value="1"/>
</dbReference>
<gene>
    <name evidence="3" type="ORF">STRTUCAR8_09745</name>
</gene>
<dbReference type="InterPro" id="IPR051698">
    <property type="entry name" value="Transposase_11-like"/>
</dbReference>
<proteinExistence type="predicted"/>
<dbReference type="GO" id="GO:0004803">
    <property type="term" value="F:transposase activity"/>
    <property type="evidence" value="ECO:0007669"/>
    <property type="project" value="InterPro"/>
</dbReference>
<keyword evidence="4" id="KW-1185">Reference proteome</keyword>
<feature type="domain" description="Transposase IS4-like" evidence="1">
    <location>
        <begin position="144"/>
        <end position="371"/>
    </location>
</feature>
<dbReference type="AlphaFoldDB" id="L7FIF7"/>
<evidence type="ECO:0000259" key="2">
    <source>
        <dbReference type="Pfam" id="PF13808"/>
    </source>
</evidence>
<dbReference type="InterPro" id="IPR047647">
    <property type="entry name" value="ISAs1_transpos"/>
</dbReference>